<dbReference type="OrthoDB" id="5798273at2759"/>
<feature type="chain" id="PRO_5035456826" evidence="1">
    <location>
        <begin position="18"/>
        <end position="410"/>
    </location>
</feature>
<organism evidence="2 3">
    <name type="scientific">Ignelater luminosus</name>
    <name type="common">Cucubano</name>
    <name type="synonym">Pyrophorus luminosus</name>
    <dbReference type="NCBI Taxonomy" id="2038154"/>
    <lineage>
        <taxon>Eukaryota</taxon>
        <taxon>Metazoa</taxon>
        <taxon>Ecdysozoa</taxon>
        <taxon>Arthropoda</taxon>
        <taxon>Hexapoda</taxon>
        <taxon>Insecta</taxon>
        <taxon>Pterygota</taxon>
        <taxon>Neoptera</taxon>
        <taxon>Endopterygota</taxon>
        <taxon>Coleoptera</taxon>
        <taxon>Polyphaga</taxon>
        <taxon>Elateriformia</taxon>
        <taxon>Elateroidea</taxon>
        <taxon>Elateridae</taxon>
        <taxon>Agrypninae</taxon>
        <taxon>Pyrophorini</taxon>
        <taxon>Ignelater</taxon>
    </lineage>
</organism>
<protein>
    <submittedName>
        <fullName evidence="2">Uncharacterized protein</fullName>
    </submittedName>
</protein>
<dbReference type="AlphaFoldDB" id="A0A8K0C6Y7"/>
<gene>
    <name evidence="2" type="ORF">ILUMI_26255</name>
</gene>
<name>A0A8K0C6Y7_IGNLU</name>
<dbReference type="EMBL" id="VTPC01091055">
    <property type="protein sequence ID" value="KAF2879926.1"/>
    <property type="molecule type" value="Genomic_DNA"/>
</dbReference>
<dbReference type="SUPFAM" id="SSF159245">
    <property type="entry name" value="AttH-like"/>
    <property type="match status" value="1"/>
</dbReference>
<dbReference type="PANTHER" id="PTHR34717:SF1">
    <property type="entry name" value="EG:BACR7A4.20 PROTEIN"/>
    <property type="match status" value="1"/>
</dbReference>
<dbReference type="PANTHER" id="PTHR34717">
    <property type="entry name" value="EG:BACR7A4.20 PROTEIN"/>
    <property type="match status" value="1"/>
</dbReference>
<keyword evidence="3" id="KW-1185">Reference proteome</keyword>
<sequence>MWAIIITFILLIYNILAYYSESTKNPEKIFGVYSRPGKWYCIKYIIFYTLLEVRRFKITFLEGWRNEAKNNDSAAELPIAIQKLEALQTLSNHKKAFDAVFFQAVNIDGYYVCGGTERRHEAVTFGLFYIGVPGLGLLASESLPSTKLKTDSVSLHLQDSFSAGGICFAPLKPMEAWKVSFSGKMKLEGKPKETFDVKLEATWTSDYPYFLYERHMNNKPIAQATAREEWSREYFKAMKETHQTHYEQMGNLKGTLTINNEKHSLNMWAFRDHSFGYKRDWSLIHRYAFHMAYLNDGTRITIGVISHPSTMSHFEVGYVVHRNKMIDTIESCDLQLYQHGENGTPGKTIAFTFIAGKKMYVVKAIVEYEAVHYKGHDNEAKLIERFLKYDVNGVQGRGIAEWHYNVGKKQ</sequence>
<evidence type="ECO:0000313" key="3">
    <source>
        <dbReference type="Proteomes" id="UP000801492"/>
    </source>
</evidence>
<keyword evidence="1" id="KW-0732">Signal</keyword>
<evidence type="ECO:0000256" key="1">
    <source>
        <dbReference type="SAM" id="SignalP"/>
    </source>
</evidence>
<dbReference type="Proteomes" id="UP000801492">
    <property type="component" value="Unassembled WGS sequence"/>
</dbReference>
<proteinExistence type="predicted"/>
<comment type="caution">
    <text evidence="2">The sequence shown here is derived from an EMBL/GenBank/DDBJ whole genome shotgun (WGS) entry which is preliminary data.</text>
</comment>
<evidence type="ECO:0000313" key="2">
    <source>
        <dbReference type="EMBL" id="KAF2879926.1"/>
    </source>
</evidence>
<feature type="signal peptide" evidence="1">
    <location>
        <begin position="1"/>
        <end position="17"/>
    </location>
</feature>
<accession>A0A8K0C6Y7</accession>
<reference evidence="2" key="1">
    <citation type="submission" date="2019-08" db="EMBL/GenBank/DDBJ databases">
        <title>The genome of the North American firefly Photinus pyralis.</title>
        <authorList>
            <consortium name="Photinus pyralis genome working group"/>
            <person name="Fallon T.R."/>
            <person name="Sander Lower S.E."/>
            <person name="Weng J.-K."/>
        </authorList>
    </citation>
    <scope>NUCLEOTIDE SEQUENCE</scope>
    <source>
        <strain evidence="2">TRF0915ILg1</strain>
        <tissue evidence="2">Whole body</tissue>
    </source>
</reference>